<proteinExistence type="predicted"/>
<dbReference type="Proteomes" id="UP000799429">
    <property type="component" value="Unassembled WGS sequence"/>
</dbReference>
<sequence>MRPSLLKFSLLSLLSSGALAHTWLDQLTAIGPDGKYVGQNGYPRDFHERGAPGFDAAVNNFLVPNVDDRITEASPLCRPSQQNPKQNNGFPRLKVPPGQWIAMKYAENGHVSLRDNNIGKPEGGGTVFVFGTTQPKTDEKIVEVMRWTKDGSGGDKRGKLLAANNYDDGRCYQLNNSPVAIARQEAAAARDGSNIAPHEQFCETDVLMPTDAQVGTTMTLYWVWQWPTLPGIDPNIPRGKDEYYTTCSDVDIVAEKPQGAPKNPMIQQDPQTAAVSAYKNRKALTTDPLKDYTFARTAPAATTPPGFAVPTAPVASTTLATRPSSVPAVSSDPAVLPTTTLSPASSQSQEYTTMVVTLVETITLPRPQATGSVQKRDVIEPEDELVHAQPIREDIVRHAQRRHAMRFYG</sequence>
<reference evidence="3" key="1">
    <citation type="journal article" date="2020" name="Stud. Mycol.">
        <title>101 Dothideomycetes genomes: a test case for predicting lifestyles and emergence of pathogens.</title>
        <authorList>
            <person name="Haridas S."/>
            <person name="Albert R."/>
            <person name="Binder M."/>
            <person name="Bloem J."/>
            <person name="Labutti K."/>
            <person name="Salamov A."/>
            <person name="Andreopoulos B."/>
            <person name="Baker S."/>
            <person name="Barry K."/>
            <person name="Bills G."/>
            <person name="Bluhm B."/>
            <person name="Cannon C."/>
            <person name="Castanera R."/>
            <person name="Culley D."/>
            <person name="Daum C."/>
            <person name="Ezra D."/>
            <person name="Gonzalez J."/>
            <person name="Henrissat B."/>
            <person name="Kuo A."/>
            <person name="Liang C."/>
            <person name="Lipzen A."/>
            <person name="Lutzoni F."/>
            <person name="Magnuson J."/>
            <person name="Mondo S."/>
            <person name="Nolan M."/>
            <person name="Ohm R."/>
            <person name="Pangilinan J."/>
            <person name="Park H.-J."/>
            <person name="Ramirez L."/>
            <person name="Alfaro M."/>
            <person name="Sun H."/>
            <person name="Tritt A."/>
            <person name="Yoshinaga Y."/>
            <person name="Zwiers L.-H."/>
            <person name="Turgeon B."/>
            <person name="Goodwin S."/>
            <person name="Spatafora J."/>
            <person name="Crous P."/>
            <person name="Grigoriev I."/>
        </authorList>
    </citation>
    <scope>NUCLEOTIDE SEQUENCE</scope>
    <source>
        <strain evidence="3">CBS 101060</strain>
    </source>
</reference>
<comment type="caution">
    <text evidence="3">The sequence shown here is derived from an EMBL/GenBank/DDBJ whole genome shotgun (WGS) entry which is preliminary data.</text>
</comment>
<gene>
    <name evidence="3" type="ORF">M501DRAFT_1015032</name>
</gene>
<dbReference type="EMBL" id="MU006092">
    <property type="protein sequence ID" value="KAF2841046.1"/>
    <property type="molecule type" value="Genomic_DNA"/>
</dbReference>
<keyword evidence="4" id="KW-1185">Reference proteome</keyword>
<evidence type="ECO:0000256" key="1">
    <source>
        <dbReference type="SAM" id="SignalP"/>
    </source>
</evidence>
<dbReference type="InterPro" id="IPR055915">
    <property type="entry name" value="DUF7492"/>
</dbReference>
<protein>
    <recommendedName>
        <fullName evidence="2">DUF7492 domain-containing protein</fullName>
    </recommendedName>
</protein>
<evidence type="ECO:0000259" key="2">
    <source>
        <dbReference type="Pfam" id="PF24320"/>
    </source>
</evidence>
<organism evidence="3 4">
    <name type="scientific">Patellaria atrata CBS 101060</name>
    <dbReference type="NCBI Taxonomy" id="1346257"/>
    <lineage>
        <taxon>Eukaryota</taxon>
        <taxon>Fungi</taxon>
        <taxon>Dikarya</taxon>
        <taxon>Ascomycota</taxon>
        <taxon>Pezizomycotina</taxon>
        <taxon>Dothideomycetes</taxon>
        <taxon>Dothideomycetes incertae sedis</taxon>
        <taxon>Patellariales</taxon>
        <taxon>Patellariaceae</taxon>
        <taxon>Patellaria</taxon>
    </lineage>
</organism>
<feature type="chain" id="PRO_5040505232" description="DUF7492 domain-containing protein" evidence="1">
    <location>
        <begin position="21"/>
        <end position="409"/>
    </location>
</feature>
<keyword evidence="1" id="KW-0732">Signal</keyword>
<evidence type="ECO:0000313" key="3">
    <source>
        <dbReference type="EMBL" id="KAF2841046.1"/>
    </source>
</evidence>
<dbReference type="AlphaFoldDB" id="A0A9P4VPN9"/>
<dbReference type="OrthoDB" id="64281at2759"/>
<accession>A0A9P4VPN9</accession>
<dbReference type="Pfam" id="PF24320">
    <property type="entry name" value="DUF7492"/>
    <property type="match status" value="1"/>
</dbReference>
<evidence type="ECO:0000313" key="4">
    <source>
        <dbReference type="Proteomes" id="UP000799429"/>
    </source>
</evidence>
<feature type="domain" description="DUF7492" evidence="2">
    <location>
        <begin position="19"/>
        <end position="272"/>
    </location>
</feature>
<feature type="signal peptide" evidence="1">
    <location>
        <begin position="1"/>
        <end position="20"/>
    </location>
</feature>
<name>A0A9P4VPN9_9PEZI</name>